<evidence type="ECO:0000256" key="2">
    <source>
        <dbReference type="ARBA" id="ARBA00022448"/>
    </source>
</evidence>
<evidence type="ECO:0000256" key="4">
    <source>
        <dbReference type="ARBA" id="ARBA00023136"/>
    </source>
</evidence>
<comment type="subcellular location">
    <subcellularLocation>
        <location evidence="1">Endomembrane system</location>
    </subcellularLocation>
</comment>
<accession>A0AAN9JN73</accession>
<evidence type="ECO:0000256" key="1">
    <source>
        <dbReference type="ARBA" id="ARBA00004308"/>
    </source>
</evidence>
<gene>
    <name evidence="7" type="ORF">RJT34_11749</name>
</gene>
<feature type="domain" description="Condensin complex subunit 1 C-terminal" evidence="6">
    <location>
        <begin position="13"/>
        <end position="59"/>
    </location>
</feature>
<dbReference type="AlphaFoldDB" id="A0AAN9JN73"/>
<evidence type="ECO:0000256" key="5">
    <source>
        <dbReference type="SAM" id="MobiDB-lite"/>
    </source>
</evidence>
<dbReference type="Gene3D" id="1.25.10.10">
    <property type="entry name" value="Leucine-rich Repeat Variant"/>
    <property type="match status" value="1"/>
</dbReference>
<keyword evidence="8" id="KW-1185">Reference proteome</keyword>
<keyword evidence="4" id="KW-0472">Membrane</keyword>
<evidence type="ECO:0000259" key="6">
    <source>
        <dbReference type="Pfam" id="PF12717"/>
    </source>
</evidence>
<keyword evidence="3" id="KW-0653">Protein transport</keyword>
<dbReference type="InterPro" id="IPR016024">
    <property type="entry name" value="ARM-type_fold"/>
</dbReference>
<dbReference type="InterPro" id="IPR011989">
    <property type="entry name" value="ARM-like"/>
</dbReference>
<dbReference type="Proteomes" id="UP001359559">
    <property type="component" value="Unassembled WGS sequence"/>
</dbReference>
<dbReference type="SUPFAM" id="SSF48371">
    <property type="entry name" value="ARM repeat"/>
    <property type="match status" value="1"/>
</dbReference>
<dbReference type="InterPro" id="IPR026739">
    <property type="entry name" value="AP_beta"/>
</dbReference>
<dbReference type="GO" id="GO:0012505">
    <property type="term" value="C:endomembrane system"/>
    <property type="evidence" value="ECO:0007669"/>
    <property type="project" value="UniProtKB-SubCell"/>
</dbReference>
<comment type="caution">
    <text evidence="7">The sequence shown here is derived from an EMBL/GenBank/DDBJ whole genome shotgun (WGS) entry which is preliminary data.</text>
</comment>
<feature type="region of interest" description="Disordered" evidence="5">
    <location>
        <begin position="90"/>
        <end position="118"/>
    </location>
</feature>
<proteinExistence type="predicted"/>
<evidence type="ECO:0000256" key="3">
    <source>
        <dbReference type="ARBA" id="ARBA00022927"/>
    </source>
</evidence>
<dbReference type="GO" id="GO:0015031">
    <property type="term" value="P:protein transport"/>
    <property type="evidence" value="ECO:0007669"/>
    <property type="project" value="UniProtKB-KW"/>
</dbReference>
<keyword evidence="2" id="KW-0813">Transport</keyword>
<evidence type="ECO:0000313" key="7">
    <source>
        <dbReference type="EMBL" id="KAK7300898.1"/>
    </source>
</evidence>
<dbReference type="Pfam" id="PF12717">
    <property type="entry name" value="Cnd1"/>
    <property type="match status" value="1"/>
</dbReference>
<feature type="compositionally biased region" description="Basic residues" evidence="5">
    <location>
        <begin position="100"/>
        <end position="112"/>
    </location>
</feature>
<sequence length="118" mass="13522">MTIGKEVSSLYTDDGDPYVHKTATVCVAKLYDIDAELVEDMGFLEALKDLIFDNSPMVVLLEFEEYATEVDVNFVRKTVRVIGRCPHTFSLSPRPNEKKERKKMVARKRRSKTNLPKP</sequence>
<protein>
    <recommendedName>
        <fullName evidence="6">Condensin complex subunit 1 C-terminal domain-containing protein</fullName>
    </recommendedName>
</protein>
<evidence type="ECO:0000313" key="8">
    <source>
        <dbReference type="Proteomes" id="UP001359559"/>
    </source>
</evidence>
<dbReference type="PANTHER" id="PTHR11134">
    <property type="entry name" value="ADAPTOR COMPLEX SUBUNIT BETA FAMILY MEMBER"/>
    <property type="match status" value="1"/>
</dbReference>
<organism evidence="7 8">
    <name type="scientific">Clitoria ternatea</name>
    <name type="common">Butterfly pea</name>
    <dbReference type="NCBI Taxonomy" id="43366"/>
    <lineage>
        <taxon>Eukaryota</taxon>
        <taxon>Viridiplantae</taxon>
        <taxon>Streptophyta</taxon>
        <taxon>Embryophyta</taxon>
        <taxon>Tracheophyta</taxon>
        <taxon>Spermatophyta</taxon>
        <taxon>Magnoliopsida</taxon>
        <taxon>eudicotyledons</taxon>
        <taxon>Gunneridae</taxon>
        <taxon>Pentapetalae</taxon>
        <taxon>rosids</taxon>
        <taxon>fabids</taxon>
        <taxon>Fabales</taxon>
        <taxon>Fabaceae</taxon>
        <taxon>Papilionoideae</taxon>
        <taxon>50 kb inversion clade</taxon>
        <taxon>NPAAA clade</taxon>
        <taxon>indigoferoid/millettioid clade</taxon>
        <taxon>Phaseoleae</taxon>
        <taxon>Clitoria</taxon>
    </lineage>
</organism>
<dbReference type="InterPro" id="IPR032682">
    <property type="entry name" value="Cnd1_C"/>
</dbReference>
<dbReference type="EMBL" id="JAYKXN010000003">
    <property type="protein sequence ID" value="KAK7300898.1"/>
    <property type="molecule type" value="Genomic_DNA"/>
</dbReference>
<dbReference type="GO" id="GO:0016192">
    <property type="term" value="P:vesicle-mediated transport"/>
    <property type="evidence" value="ECO:0007669"/>
    <property type="project" value="InterPro"/>
</dbReference>
<name>A0AAN9JN73_CLITE</name>
<reference evidence="7 8" key="1">
    <citation type="submission" date="2024-01" db="EMBL/GenBank/DDBJ databases">
        <title>The genomes of 5 underutilized Papilionoideae crops provide insights into root nodulation and disease resistance.</title>
        <authorList>
            <person name="Yuan L."/>
        </authorList>
    </citation>
    <scope>NUCLEOTIDE SEQUENCE [LARGE SCALE GENOMIC DNA]</scope>
    <source>
        <strain evidence="7">LY-2023</strain>
        <tissue evidence="7">Leaf</tissue>
    </source>
</reference>